<feature type="region of interest" description="Disordered" evidence="1">
    <location>
        <begin position="1"/>
        <end position="33"/>
    </location>
</feature>
<protein>
    <submittedName>
        <fullName evidence="2">Uncharacterized protein</fullName>
    </submittedName>
</protein>
<reference evidence="2" key="1">
    <citation type="submission" date="2020-02" db="EMBL/GenBank/DDBJ databases">
        <authorList>
            <person name="Meier V. D."/>
        </authorList>
    </citation>
    <scope>NUCLEOTIDE SEQUENCE</scope>
    <source>
        <strain evidence="2">AVDCRST_MAG64</strain>
    </source>
</reference>
<name>A0A6J4N396_9BACT</name>
<accession>A0A6J4N396</accession>
<gene>
    <name evidence="2" type="ORF">AVDCRST_MAG64-43</name>
</gene>
<proteinExistence type="predicted"/>
<dbReference type="EMBL" id="CADCUQ010000002">
    <property type="protein sequence ID" value="CAA9371904.1"/>
    <property type="molecule type" value="Genomic_DNA"/>
</dbReference>
<evidence type="ECO:0000313" key="2">
    <source>
        <dbReference type="EMBL" id="CAA9371904.1"/>
    </source>
</evidence>
<evidence type="ECO:0000256" key="1">
    <source>
        <dbReference type="SAM" id="MobiDB-lite"/>
    </source>
</evidence>
<feature type="non-terminal residue" evidence="2">
    <location>
        <position position="1"/>
    </location>
</feature>
<dbReference type="AlphaFoldDB" id="A0A6J4N396"/>
<organism evidence="2">
    <name type="scientific">uncultured Phycisphaerae bacterium</name>
    <dbReference type="NCBI Taxonomy" id="904963"/>
    <lineage>
        <taxon>Bacteria</taxon>
        <taxon>Pseudomonadati</taxon>
        <taxon>Planctomycetota</taxon>
        <taxon>Phycisphaerae</taxon>
        <taxon>environmental samples</taxon>
    </lineage>
</organism>
<feature type="compositionally biased region" description="Basic residues" evidence="1">
    <location>
        <begin position="7"/>
        <end position="33"/>
    </location>
</feature>
<feature type="non-terminal residue" evidence="2">
    <location>
        <position position="33"/>
    </location>
</feature>
<sequence>GHGSDRRRQRRHVPGARPARARLGARRRRRAGR</sequence>